<dbReference type="EMBL" id="ML977338">
    <property type="protein sequence ID" value="KAF2110267.1"/>
    <property type="molecule type" value="Genomic_DNA"/>
</dbReference>
<dbReference type="Proteomes" id="UP000799770">
    <property type="component" value="Unassembled WGS sequence"/>
</dbReference>
<feature type="region of interest" description="Disordered" evidence="1">
    <location>
        <begin position="102"/>
        <end position="130"/>
    </location>
</feature>
<dbReference type="AlphaFoldDB" id="A0A6A5YUQ3"/>
<name>A0A6A5YUQ3_9PLEO</name>
<evidence type="ECO:0000313" key="3">
    <source>
        <dbReference type="Proteomes" id="UP000799770"/>
    </source>
</evidence>
<reference evidence="2" key="1">
    <citation type="journal article" date="2020" name="Stud. Mycol.">
        <title>101 Dothideomycetes genomes: a test case for predicting lifestyles and emergence of pathogens.</title>
        <authorList>
            <person name="Haridas S."/>
            <person name="Albert R."/>
            <person name="Binder M."/>
            <person name="Bloem J."/>
            <person name="Labutti K."/>
            <person name="Salamov A."/>
            <person name="Andreopoulos B."/>
            <person name="Baker S."/>
            <person name="Barry K."/>
            <person name="Bills G."/>
            <person name="Bluhm B."/>
            <person name="Cannon C."/>
            <person name="Castanera R."/>
            <person name="Culley D."/>
            <person name="Daum C."/>
            <person name="Ezra D."/>
            <person name="Gonzalez J."/>
            <person name="Henrissat B."/>
            <person name="Kuo A."/>
            <person name="Liang C."/>
            <person name="Lipzen A."/>
            <person name="Lutzoni F."/>
            <person name="Magnuson J."/>
            <person name="Mondo S."/>
            <person name="Nolan M."/>
            <person name="Ohm R."/>
            <person name="Pangilinan J."/>
            <person name="Park H.-J."/>
            <person name="Ramirez L."/>
            <person name="Alfaro M."/>
            <person name="Sun H."/>
            <person name="Tritt A."/>
            <person name="Yoshinaga Y."/>
            <person name="Zwiers L.-H."/>
            <person name="Turgeon B."/>
            <person name="Goodwin S."/>
            <person name="Spatafora J."/>
            <person name="Crous P."/>
            <person name="Grigoriev I."/>
        </authorList>
    </citation>
    <scope>NUCLEOTIDE SEQUENCE</scope>
    <source>
        <strain evidence="2">CBS 627.86</strain>
    </source>
</reference>
<organism evidence="2 3">
    <name type="scientific">Lophiotrema nucula</name>
    <dbReference type="NCBI Taxonomy" id="690887"/>
    <lineage>
        <taxon>Eukaryota</taxon>
        <taxon>Fungi</taxon>
        <taxon>Dikarya</taxon>
        <taxon>Ascomycota</taxon>
        <taxon>Pezizomycotina</taxon>
        <taxon>Dothideomycetes</taxon>
        <taxon>Pleosporomycetidae</taxon>
        <taxon>Pleosporales</taxon>
        <taxon>Lophiotremataceae</taxon>
        <taxon>Lophiotrema</taxon>
    </lineage>
</organism>
<proteinExistence type="predicted"/>
<feature type="compositionally biased region" description="Basic residues" evidence="1">
    <location>
        <begin position="1"/>
        <end position="10"/>
    </location>
</feature>
<feature type="compositionally biased region" description="Polar residues" evidence="1">
    <location>
        <begin position="11"/>
        <end position="27"/>
    </location>
</feature>
<protein>
    <submittedName>
        <fullName evidence="2">Uncharacterized protein</fullName>
    </submittedName>
</protein>
<gene>
    <name evidence="2" type="ORF">BDV96DRAFT_650915</name>
</gene>
<evidence type="ECO:0000256" key="1">
    <source>
        <dbReference type="SAM" id="MobiDB-lite"/>
    </source>
</evidence>
<accession>A0A6A5YUQ3</accession>
<feature type="compositionally biased region" description="Acidic residues" evidence="1">
    <location>
        <begin position="109"/>
        <end position="130"/>
    </location>
</feature>
<keyword evidence="3" id="KW-1185">Reference proteome</keyword>
<evidence type="ECO:0000313" key="2">
    <source>
        <dbReference type="EMBL" id="KAF2110267.1"/>
    </source>
</evidence>
<feature type="compositionally biased region" description="Basic and acidic residues" evidence="1">
    <location>
        <begin position="30"/>
        <end position="51"/>
    </location>
</feature>
<sequence length="130" mass="14817">MPKPSKRSPKSQRQPRQPLSDQEQASFDQKFVDEMEDRKRDSAVNPIRGKDMIKHLDAEENIRLSKPKKPEIVRIVDDGESIVARGGLDGNKAAWNKNKHIWVSQTPDAQEEDPDADVEKPDDETESQDT</sequence>
<feature type="region of interest" description="Disordered" evidence="1">
    <location>
        <begin position="1"/>
        <end position="51"/>
    </location>
</feature>